<dbReference type="RefSeq" id="WP_187303814.1">
    <property type="nucleotide sequence ID" value="NZ_JACRYT010000017.1"/>
</dbReference>
<dbReference type="Proteomes" id="UP000602647">
    <property type="component" value="Unassembled WGS sequence"/>
</dbReference>
<name>A0A923NKE1_9FIRM</name>
<evidence type="ECO:0000313" key="2">
    <source>
        <dbReference type="EMBL" id="MBC6680718.1"/>
    </source>
</evidence>
<dbReference type="SUPFAM" id="SSF51556">
    <property type="entry name" value="Metallo-dependent hydrolases"/>
    <property type="match status" value="1"/>
</dbReference>
<keyword evidence="3" id="KW-1185">Reference proteome</keyword>
<dbReference type="PANTHER" id="PTHR22642">
    <property type="entry name" value="IMIDAZOLONEPROPIONASE"/>
    <property type="match status" value="1"/>
</dbReference>
<dbReference type="Gene3D" id="3.20.20.140">
    <property type="entry name" value="Metal-dependent hydrolases"/>
    <property type="match status" value="1"/>
</dbReference>
<gene>
    <name evidence="2" type="ORF">H9L42_12890</name>
</gene>
<dbReference type="InterPro" id="IPR033932">
    <property type="entry name" value="YtcJ-like"/>
</dbReference>
<dbReference type="EMBL" id="JACRYT010000017">
    <property type="protein sequence ID" value="MBC6680718.1"/>
    <property type="molecule type" value="Genomic_DNA"/>
</dbReference>
<comment type="caution">
    <text evidence="2">The sequence shown here is derived from an EMBL/GenBank/DDBJ whole genome shotgun (WGS) entry which is preliminary data.</text>
</comment>
<dbReference type="GO" id="GO:0016810">
    <property type="term" value="F:hydrolase activity, acting on carbon-nitrogen (but not peptide) bonds"/>
    <property type="evidence" value="ECO:0007669"/>
    <property type="project" value="InterPro"/>
</dbReference>
<dbReference type="PANTHER" id="PTHR22642:SF2">
    <property type="entry name" value="PROTEIN LONG AFTER FAR-RED 3"/>
    <property type="match status" value="1"/>
</dbReference>
<feature type="domain" description="Amidohydrolase 3" evidence="1">
    <location>
        <begin position="57"/>
        <end position="538"/>
    </location>
</feature>
<dbReference type="Gene3D" id="2.30.40.10">
    <property type="entry name" value="Urease, subunit C, domain 1"/>
    <property type="match status" value="1"/>
</dbReference>
<proteinExistence type="predicted"/>
<accession>A0A923NKE1</accession>
<dbReference type="InterPro" id="IPR032466">
    <property type="entry name" value="Metal_Hydrolase"/>
</dbReference>
<dbReference type="CDD" id="cd01300">
    <property type="entry name" value="YtcJ_like"/>
    <property type="match status" value="1"/>
</dbReference>
<evidence type="ECO:0000259" key="1">
    <source>
        <dbReference type="Pfam" id="PF07969"/>
    </source>
</evidence>
<dbReference type="InterPro" id="IPR013108">
    <property type="entry name" value="Amidohydro_3"/>
</dbReference>
<protein>
    <submittedName>
        <fullName evidence="2">Amidohydrolase</fullName>
    </submittedName>
</protein>
<dbReference type="Pfam" id="PF07969">
    <property type="entry name" value="Amidohydro_3"/>
    <property type="match status" value="1"/>
</dbReference>
<reference evidence="2" key="1">
    <citation type="submission" date="2020-08" db="EMBL/GenBank/DDBJ databases">
        <title>Genome public.</title>
        <authorList>
            <person name="Liu C."/>
            <person name="Sun Q."/>
        </authorList>
    </citation>
    <scope>NUCLEOTIDE SEQUENCE</scope>
    <source>
        <strain evidence="2">BX12</strain>
    </source>
</reference>
<dbReference type="InterPro" id="IPR011059">
    <property type="entry name" value="Metal-dep_hydrolase_composite"/>
</dbReference>
<evidence type="ECO:0000313" key="3">
    <source>
        <dbReference type="Proteomes" id="UP000602647"/>
    </source>
</evidence>
<organism evidence="2 3">
    <name type="scientific">Zhenpiania hominis</name>
    <dbReference type="NCBI Taxonomy" id="2763644"/>
    <lineage>
        <taxon>Bacteria</taxon>
        <taxon>Bacillati</taxon>
        <taxon>Bacillota</taxon>
        <taxon>Clostridia</taxon>
        <taxon>Peptostreptococcales</taxon>
        <taxon>Anaerovoracaceae</taxon>
        <taxon>Zhenpiania</taxon>
    </lineage>
</organism>
<sequence length="541" mass="60392">MKADLILKSNAVFTGCENKPFRGGVAIKGNKIIAVEQDDGIDKFCDERTKVYEYQDNLIMAGLVDGHDHLWSGAISDSDHELDLNASRSEEEAIEMIKKYAVEHPDEQRIRGFGWFPANWNDAPLPTKMSLDKAVPDRPAYMNCADGHTIWMNSRALEESGYSPDMELVAGSVGVDENGELNGLVFEPDAMAYAWKNYYDFPEEQMKEIMRNFMKGLASQGVTSLSEMSADEYTDSTKHRYQIFKEMAEKGEITSRVHVYTAFMRRTDFSEAVKWTKEFQLPNFRVVGVKGFLDGVTSTYTGLLLEPYADRPDTIGEGVPLVSKESLTASVIAANAAGLPVRIHCIAEGSVRMALDAFEESIKVNGRHGLVNTIEHIETIHPDDIPRFKELGVVASMQGEHLPLEMNEKIIRLGKERCRYEWAFRSLVDAGARLALGTDYPVVRYNQFPGIYATIARKNYDGSMAGVDNGESLTLPEALKANTIGSAYVYGREKELGTLEAGKLADVIVTDRNLFEIPVDEIKDTKILLTVMDGNVVYERD</sequence>
<dbReference type="Gene3D" id="3.10.310.70">
    <property type="match status" value="1"/>
</dbReference>
<dbReference type="AlphaFoldDB" id="A0A923NKE1"/>
<dbReference type="SUPFAM" id="SSF51338">
    <property type="entry name" value="Composite domain of metallo-dependent hydrolases"/>
    <property type="match status" value="1"/>
</dbReference>